<dbReference type="Gene3D" id="3.40.50.80">
    <property type="entry name" value="Nucleotide-binding domain of ferredoxin-NADP reductase (FNR) module"/>
    <property type="match status" value="1"/>
</dbReference>
<dbReference type="GO" id="GO:0016491">
    <property type="term" value="F:oxidoreductase activity"/>
    <property type="evidence" value="ECO:0007669"/>
    <property type="project" value="InterPro"/>
</dbReference>
<reference evidence="2 3" key="1">
    <citation type="submission" date="2020-05" db="EMBL/GenBank/DDBJ databases">
        <title>Strain PA2F3 complete genome.</title>
        <authorList>
            <person name="Kim Y.-S."/>
            <person name="Kim S.-J."/>
            <person name="Jung H.-k."/>
            <person name="Kim S.-E."/>
            <person name="Kim K.-H."/>
        </authorList>
    </citation>
    <scope>NUCLEOTIDE SEQUENCE [LARGE SCALE GENOMIC DNA]</scope>
    <source>
        <strain evidence="2 3">PA2F3</strain>
    </source>
</reference>
<dbReference type="RefSeq" id="WP_172989172.1">
    <property type="nucleotide sequence ID" value="NZ_CP054038.1"/>
</dbReference>
<dbReference type="Pfam" id="PF04954">
    <property type="entry name" value="SIP"/>
    <property type="match status" value="1"/>
</dbReference>
<dbReference type="Proteomes" id="UP000502498">
    <property type="component" value="Chromosome"/>
</dbReference>
<protein>
    <submittedName>
        <fullName evidence="2">Siderophore-interacting protein</fullName>
    </submittedName>
</protein>
<feature type="domain" description="FAD-binding FR-type" evidence="1">
    <location>
        <begin position="19"/>
        <end position="134"/>
    </location>
</feature>
<gene>
    <name evidence="2" type="ORF">HQM25_04580</name>
</gene>
<accession>A0A7D4Q1A9</accession>
<dbReference type="InterPro" id="IPR007037">
    <property type="entry name" value="SIP_rossman_dom"/>
</dbReference>
<dbReference type="PANTHER" id="PTHR30157">
    <property type="entry name" value="FERRIC REDUCTASE, NADPH-DEPENDENT"/>
    <property type="match status" value="1"/>
</dbReference>
<dbReference type="EMBL" id="CP054038">
    <property type="protein sequence ID" value="QKJ18731.1"/>
    <property type="molecule type" value="Genomic_DNA"/>
</dbReference>
<dbReference type="InterPro" id="IPR039374">
    <property type="entry name" value="SIP_fam"/>
</dbReference>
<proteinExistence type="predicted"/>
<dbReference type="CDD" id="cd06193">
    <property type="entry name" value="siderophore_interacting"/>
    <property type="match status" value="1"/>
</dbReference>
<dbReference type="PANTHER" id="PTHR30157:SF0">
    <property type="entry name" value="NADPH-DEPENDENT FERRIC-CHELATE REDUCTASE"/>
    <property type="match status" value="1"/>
</dbReference>
<organism evidence="2 3">
    <name type="scientific">Microbacterium hominis</name>
    <dbReference type="NCBI Taxonomy" id="162426"/>
    <lineage>
        <taxon>Bacteria</taxon>
        <taxon>Bacillati</taxon>
        <taxon>Actinomycetota</taxon>
        <taxon>Actinomycetes</taxon>
        <taxon>Micrococcales</taxon>
        <taxon>Microbacteriaceae</taxon>
        <taxon>Microbacterium</taxon>
    </lineage>
</organism>
<evidence type="ECO:0000259" key="1">
    <source>
        <dbReference type="PROSITE" id="PS51384"/>
    </source>
</evidence>
<dbReference type="Gene3D" id="2.40.30.10">
    <property type="entry name" value="Translation factors"/>
    <property type="match status" value="1"/>
</dbReference>
<dbReference type="InterPro" id="IPR013113">
    <property type="entry name" value="SIP_FAD-bd"/>
</dbReference>
<dbReference type="AlphaFoldDB" id="A0A7D4Q1A9"/>
<dbReference type="InterPro" id="IPR017927">
    <property type="entry name" value="FAD-bd_FR_type"/>
</dbReference>
<evidence type="ECO:0000313" key="3">
    <source>
        <dbReference type="Proteomes" id="UP000502498"/>
    </source>
</evidence>
<dbReference type="Pfam" id="PF08021">
    <property type="entry name" value="FAD_binding_9"/>
    <property type="match status" value="1"/>
</dbReference>
<name>A0A7D4Q1A9_9MICO</name>
<dbReference type="SUPFAM" id="SSF63380">
    <property type="entry name" value="Riboflavin synthase domain-like"/>
    <property type="match status" value="1"/>
</dbReference>
<sequence>MTPTHIAPTYALARQGLDMRFRFARLVERSWLTEEYVRVRLRGDDLVGFASLGADDHCRVFFPAGGEEPASVEEMRAAPSREYTPFAFGEDWLELEFAIHGEPGDRGVAAEWAATAPLGSLVGVGGPRGSMIIEGRPQVWFLAGDETAVPAIRRFAASMPADAVGTVLVEVPDAARELAVEAPAGVGVEYVHRGDARGGTALAERLDALGAEHRPDGDVFVFIASEQAIVKTGRALAVDRWGLEADRIVVKGYWKRGDVEFHAPH</sequence>
<evidence type="ECO:0000313" key="2">
    <source>
        <dbReference type="EMBL" id="QKJ18731.1"/>
    </source>
</evidence>
<dbReference type="InterPro" id="IPR017938">
    <property type="entry name" value="Riboflavin_synthase-like_b-brl"/>
</dbReference>
<dbReference type="PROSITE" id="PS51384">
    <property type="entry name" value="FAD_FR"/>
    <property type="match status" value="1"/>
</dbReference>
<dbReference type="InterPro" id="IPR039261">
    <property type="entry name" value="FNR_nucleotide-bd"/>
</dbReference>